<sequence>MISAGNSIELFGFSHGVNGGTHSIEKSRNDERGSGRSRGWLNWLSRGLYEATKFHPLLLSGVDSEANDKSHTCAIKFNIGQISAALQSRSSCKKIAKLILEGAVIDCNIWEELANISAFIKSVKMVSPCNKKVILLTAGSCTEENALQSEKSSLRVEVDRTANQDVELSVKVMLQPLEATFDREFFLNIMEFFTVLKSFESQHERVLSSLNGIKDMKARLISKAGYILSSRRKVIWDVSITNFTINVPWRNIIAEEFNLVFELETLIIKSKCDLDSLNSNIEEQSHLPDSTCEWDISMGFQLQDLYNHFEVKLNDCEIKLVMPHYLQTVHMLEKFHASITFGSCVISDESKLNHYSLQELEDCWICLKALKISFYPLRDKEDNHILALCGDAFASSSAHQQDTQPSTDESSSTETCFFLHYESPRTIDYICKKFTVCLIDTDLHCYPYIFAPLIGFFDKISSYGSSGAGQSSSTTGDDKKLKTMPDFGFQRFGFSNFFETGSADHATISLDSYPFITISNTGFLCSLEKSLLHSIPDWRKVFNVRERKLRSSQCSLKRGSKTLPASSLESTSDVVEFPVSGSSDDTNQFFIDISLSEIRVHFHDSLV</sequence>
<dbReference type="InterPro" id="IPR026847">
    <property type="entry name" value="VPS13"/>
</dbReference>
<dbReference type="GO" id="GO:0045053">
    <property type="term" value="P:protein retention in Golgi apparatus"/>
    <property type="evidence" value="ECO:0007669"/>
    <property type="project" value="TreeGrafter"/>
</dbReference>
<protein>
    <submittedName>
        <fullName evidence="1">Uncharacterized protein</fullName>
    </submittedName>
</protein>
<organism evidence="1 2">
    <name type="scientific">Acer saccharum</name>
    <name type="common">Sugar maple</name>
    <dbReference type="NCBI Taxonomy" id="4024"/>
    <lineage>
        <taxon>Eukaryota</taxon>
        <taxon>Viridiplantae</taxon>
        <taxon>Streptophyta</taxon>
        <taxon>Embryophyta</taxon>
        <taxon>Tracheophyta</taxon>
        <taxon>Spermatophyta</taxon>
        <taxon>Magnoliopsida</taxon>
        <taxon>eudicotyledons</taxon>
        <taxon>Gunneridae</taxon>
        <taxon>Pentapetalae</taxon>
        <taxon>rosids</taxon>
        <taxon>malvids</taxon>
        <taxon>Sapindales</taxon>
        <taxon>Sapindaceae</taxon>
        <taxon>Hippocastanoideae</taxon>
        <taxon>Acereae</taxon>
        <taxon>Acer</taxon>
    </lineage>
</organism>
<keyword evidence="2" id="KW-1185">Reference proteome</keyword>
<dbReference type="GO" id="GO:0004601">
    <property type="term" value="F:peroxidase activity"/>
    <property type="evidence" value="ECO:0007669"/>
    <property type="project" value="InterPro"/>
</dbReference>
<dbReference type="EMBL" id="JAUESC010000242">
    <property type="protein sequence ID" value="KAK0593754.1"/>
    <property type="molecule type" value="Genomic_DNA"/>
</dbReference>
<reference evidence="1" key="1">
    <citation type="journal article" date="2022" name="Plant J.">
        <title>Strategies of tolerance reflected in two North American maple genomes.</title>
        <authorList>
            <person name="McEvoy S.L."/>
            <person name="Sezen U.U."/>
            <person name="Trouern-Trend A."/>
            <person name="McMahon S.M."/>
            <person name="Schaberg P.G."/>
            <person name="Yang J."/>
            <person name="Wegrzyn J.L."/>
            <person name="Swenson N.G."/>
        </authorList>
    </citation>
    <scope>NUCLEOTIDE SEQUENCE</scope>
    <source>
        <strain evidence="1">NS2018</strain>
    </source>
</reference>
<name>A0AA39VPR5_ACESA</name>
<dbReference type="PANTHER" id="PTHR16166">
    <property type="entry name" value="VACUOLAR PROTEIN SORTING-ASSOCIATED PROTEIN VPS13"/>
    <property type="match status" value="1"/>
</dbReference>
<dbReference type="AlphaFoldDB" id="A0AA39VPR5"/>
<evidence type="ECO:0000313" key="2">
    <source>
        <dbReference type="Proteomes" id="UP001168877"/>
    </source>
</evidence>
<dbReference type="GO" id="GO:0006623">
    <property type="term" value="P:protein targeting to vacuole"/>
    <property type="evidence" value="ECO:0007669"/>
    <property type="project" value="TreeGrafter"/>
</dbReference>
<dbReference type="Proteomes" id="UP001168877">
    <property type="component" value="Unassembled WGS sequence"/>
</dbReference>
<dbReference type="InterPro" id="IPR019794">
    <property type="entry name" value="Peroxidases_AS"/>
</dbReference>
<comment type="caution">
    <text evidence="1">The sequence shown here is derived from an EMBL/GenBank/DDBJ whole genome shotgun (WGS) entry which is preliminary data.</text>
</comment>
<gene>
    <name evidence="1" type="ORF">LWI29_001269</name>
</gene>
<dbReference type="PROSITE" id="PS00436">
    <property type="entry name" value="PEROXIDASE_2"/>
    <property type="match status" value="1"/>
</dbReference>
<reference evidence="1" key="2">
    <citation type="submission" date="2023-06" db="EMBL/GenBank/DDBJ databases">
        <authorList>
            <person name="Swenson N.G."/>
            <person name="Wegrzyn J.L."/>
            <person name="Mcevoy S.L."/>
        </authorList>
    </citation>
    <scope>NUCLEOTIDE SEQUENCE</scope>
    <source>
        <strain evidence="1">NS2018</strain>
        <tissue evidence="1">Leaf</tissue>
    </source>
</reference>
<accession>A0AA39VPR5</accession>
<dbReference type="PANTHER" id="PTHR16166:SF143">
    <property type="entry name" value="PROTEIN SORTING-ASSOCIATED PROTEIN, PUTATIVE (DUF1162)-RELATED"/>
    <property type="match status" value="1"/>
</dbReference>
<proteinExistence type="predicted"/>
<evidence type="ECO:0000313" key="1">
    <source>
        <dbReference type="EMBL" id="KAK0593754.1"/>
    </source>
</evidence>